<evidence type="ECO:0000313" key="8">
    <source>
        <dbReference type="Proteomes" id="UP000270219"/>
    </source>
</evidence>
<name>A0A498DAM4_9BACI</name>
<dbReference type="EC" id="2.7.1.121" evidence="3"/>
<dbReference type="InterPro" id="IPR012844">
    <property type="entry name" value="DhaM_N"/>
</dbReference>
<dbReference type="AlphaFoldDB" id="A0A498DAM4"/>
<evidence type="ECO:0000256" key="2">
    <source>
        <dbReference type="ARBA" id="ARBA00002788"/>
    </source>
</evidence>
<comment type="function">
    <text evidence="2">Component of the dihydroxyacetone kinase complex, which is responsible for the phosphoenolpyruvate (PEP)-dependent phosphorylation of dihydroxyacetone. DhaM serves as the phosphoryl donor. Is phosphorylated by phosphoenolpyruvate in an EI- and HPr-dependent reaction, and a phosphorelay system on histidine residues finally leads to phosphoryl transfer to DhaL and dihydroxyacetone.</text>
</comment>
<evidence type="ECO:0000259" key="6">
    <source>
        <dbReference type="PROSITE" id="PS51096"/>
    </source>
</evidence>
<dbReference type="SUPFAM" id="SSF53062">
    <property type="entry name" value="PTS system fructose IIA component-like"/>
    <property type="match status" value="1"/>
</dbReference>
<organism evidence="7 8">
    <name type="scientific">Oceanobacillus piezotolerans</name>
    <dbReference type="NCBI Taxonomy" id="2448030"/>
    <lineage>
        <taxon>Bacteria</taxon>
        <taxon>Bacillati</taxon>
        <taxon>Bacillota</taxon>
        <taxon>Bacilli</taxon>
        <taxon>Bacillales</taxon>
        <taxon>Bacillaceae</taxon>
        <taxon>Oceanobacillus</taxon>
    </lineage>
</organism>
<dbReference type="GO" id="GO:0047324">
    <property type="term" value="F:phosphoenolpyruvate-glycerone phosphotransferase activity"/>
    <property type="evidence" value="ECO:0007669"/>
    <property type="project" value="UniProtKB-EC"/>
</dbReference>
<gene>
    <name evidence="7" type="primary">dhaM</name>
    <name evidence="7" type="ORF">D8M04_05325</name>
</gene>
<keyword evidence="7" id="KW-0418">Kinase</keyword>
<dbReference type="NCBIfam" id="TIGR02364">
    <property type="entry name" value="dha_pts"/>
    <property type="match status" value="1"/>
</dbReference>
<dbReference type="Pfam" id="PF03610">
    <property type="entry name" value="EIIA-man"/>
    <property type="match status" value="1"/>
</dbReference>
<dbReference type="EMBL" id="RCHR01000002">
    <property type="protein sequence ID" value="RLL46628.1"/>
    <property type="molecule type" value="Genomic_DNA"/>
</dbReference>
<dbReference type="PANTHER" id="PTHR38594">
    <property type="entry name" value="PEP-DEPENDENT DIHYDROXYACETONE KINASE, PHOSPHORYL DONOR SUBUNIT DHAM"/>
    <property type="match status" value="1"/>
</dbReference>
<dbReference type="InterPro" id="IPR004701">
    <property type="entry name" value="PTS_EIIA_man-typ"/>
</dbReference>
<dbReference type="GO" id="GO:0019563">
    <property type="term" value="P:glycerol catabolic process"/>
    <property type="evidence" value="ECO:0007669"/>
    <property type="project" value="InterPro"/>
</dbReference>
<sequence>MSKVGIVLISHSSKIAEGIYELIRQVIQDVPIELAGGTEDNEIGTSIDKIMKAIQKADQGQGVLLFYDIGSAKMNAEMAIEMTESIQAKLIESPLVEGAYMAAVESGMGKKLQDIYDSVKEEFHCENS</sequence>
<dbReference type="RefSeq" id="WP_121521879.1">
    <property type="nucleotide sequence ID" value="NZ_RCHR01000002.1"/>
</dbReference>
<evidence type="ECO:0000256" key="5">
    <source>
        <dbReference type="ARBA" id="ARBA00046577"/>
    </source>
</evidence>
<dbReference type="Proteomes" id="UP000270219">
    <property type="component" value="Unassembled WGS sequence"/>
</dbReference>
<dbReference type="OrthoDB" id="7065393at2"/>
<keyword evidence="8" id="KW-1185">Reference proteome</keyword>
<protein>
    <recommendedName>
        <fullName evidence="3">phosphoenolpyruvate--glycerone phosphotransferase</fullName>
        <ecNumber evidence="3">2.7.1.121</ecNumber>
    </recommendedName>
</protein>
<reference evidence="7 8" key="1">
    <citation type="submission" date="2018-10" db="EMBL/GenBank/DDBJ databases">
        <title>Oceanobacillus sp. YLB-02 draft genome.</title>
        <authorList>
            <person name="Yu L."/>
        </authorList>
    </citation>
    <scope>NUCLEOTIDE SEQUENCE [LARGE SCALE GENOMIC DNA]</scope>
    <source>
        <strain evidence="7 8">YLB-02</strain>
    </source>
</reference>
<dbReference type="GO" id="GO:0016020">
    <property type="term" value="C:membrane"/>
    <property type="evidence" value="ECO:0007669"/>
    <property type="project" value="InterPro"/>
</dbReference>
<dbReference type="GO" id="GO:0009401">
    <property type="term" value="P:phosphoenolpyruvate-dependent sugar phosphotransferase system"/>
    <property type="evidence" value="ECO:0007669"/>
    <property type="project" value="InterPro"/>
</dbReference>
<proteinExistence type="predicted"/>
<dbReference type="PANTHER" id="PTHR38594:SF1">
    <property type="entry name" value="PEP-DEPENDENT DIHYDROXYACETONE KINASE, PHOSPHORYL DONOR SUBUNIT DHAM"/>
    <property type="match status" value="1"/>
</dbReference>
<comment type="caution">
    <text evidence="7">The sequence shown here is derived from an EMBL/GenBank/DDBJ whole genome shotgun (WGS) entry which is preliminary data.</text>
</comment>
<comment type="catalytic activity">
    <reaction evidence="1">
        <text>dihydroxyacetone + phosphoenolpyruvate = dihydroxyacetone phosphate + pyruvate</text>
        <dbReference type="Rhea" id="RHEA:18381"/>
        <dbReference type="ChEBI" id="CHEBI:15361"/>
        <dbReference type="ChEBI" id="CHEBI:16016"/>
        <dbReference type="ChEBI" id="CHEBI:57642"/>
        <dbReference type="ChEBI" id="CHEBI:58702"/>
        <dbReference type="EC" id="2.7.1.121"/>
    </reaction>
</comment>
<evidence type="ECO:0000256" key="4">
    <source>
        <dbReference type="ARBA" id="ARBA00022679"/>
    </source>
</evidence>
<dbReference type="InterPro" id="IPR039643">
    <property type="entry name" value="DhaM"/>
</dbReference>
<evidence type="ECO:0000256" key="3">
    <source>
        <dbReference type="ARBA" id="ARBA00012095"/>
    </source>
</evidence>
<evidence type="ECO:0000313" key="7">
    <source>
        <dbReference type="EMBL" id="RLL46628.1"/>
    </source>
</evidence>
<accession>A0A498DAM4</accession>
<comment type="subunit">
    <text evidence="5">Homodimer. The dihydroxyacetone kinase complex is composed of a homodimer of DhaM, a homodimer of DhaK and the subunit DhaL.</text>
</comment>
<dbReference type="PROSITE" id="PS51096">
    <property type="entry name" value="PTS_EIIA_TYPE_4"/>
    <property type="match status" value="1"/>
</dbReference>
<feature type="domain" description="PTS EIIA type-4" evidence="6">
    <location>
        <begin position="3"/>
        <end position="128"/>
    </location>
</feature>
<evidence type="ECO:0000256" key="1">
    <source>
        <dbReference type="ARBA" id="ARBA00001113"/>
    </source>
</evidence>
<keyword evidence="4 7" id="KW-0808">Transferase</keyword>
<dbReference type="Gene3D" id="3.40.50.510">
    <property type="entry name" value="Phosphotransferase system, mannose-type IIA component"/>
    <property type="match status" value="1"/>
</dbReference>
<dbReference type="InterPro" id="IPR036662">
    <property type="entry name" value="PTS_EIIA_man-typ_sf"/>
</dbReference>